<protein>
    <recommendedName>
        <fullName evidence="6">RNA polymerase sigma factor</fullName>
    </recommendedName>
</protein>
<accession>A0A8S8XLQ6</accession>
<evidence type="ECO:0000259" key="8">
    <source>
        <dbReference type="Pfam" id="PF08281"/>
    </source>
</evidence>
<dbReference type="PANTHER" id="PTHR43133">
    <property type="entry name" value="RNA POLYMERASE ECF-TYPE SIGMA FACTO"/>
    <property type="match status" value="1"/>
</dbReference>
<evidence type="ECO:0000256" key="3">
    <source>
        <dbReference type="ARBA" id="ARBA00023082"/>
    </source>
</evidence>
<dbReference type="InterPro" id="IPR036388">
    <property type="entry name" value="WH-like_DNA-bd_sf"/>
</dbReference>
<dbReference type="GO" id="GO:0006352">
    <property type="term" value="P:DNA-templated transcription initiation"/>
    <property type="evidence" value="ECO:0007669"/>
    <property type="project" value="InterPro"/>
</dbReference>
<feature type="domain" description="RNA polymerase sigma-70 region 2" evidence="7">
    <location>
        <begin position="3"/>
        <end position="64"/>
    </location>
</feature>
<dbReference type="InterPro" id="IPR000838">
    <property type="entry name" value="RNA_pol_sigma70_ECF_CS"/>
</dbReference>
<dbReference type="InterPro" id="IPR014284">
    <property type="entry name" value="RNA_pol_sigma-70_dom"/>
</dbReference>
<dbReference type="InterPro" id="IPR013325">
    <property type="entry name" value="RNA_pol_sigma_r2"/>
</dbReference>
<dbReference type="PANTHER" id="PTHR43133:SF25">
    <property type="entry name" value="RNA POLYMERASE SIGMA FACTOR RFAY-RELATED"/>
    <property type="match status" value="1"/>
</dbReference>
<evidence type="ECO:0000256" key="4">
    <source>
        <dbReference type="ARBA" id="ARBA00023125"/>
    </source>
</evidence>
<keyword evidence="3 6" id="KW-0731">Sigma factor</keyword>
<dbReference type="Gene3D" id="1.10.1740.10">
    <property type="match status" value="1"/>
</dbReference>
<evidence type="ECO:0000259" key="7">
    <source>
        <dbReference type="Pfam" id="PF04542"/>
    </source>
</evidence>
<dbReference type="RefSeq" id="WP_420245693.1">
    <property type="nucleotide sequence ID" value="NZ_BOPV01000001.1"/>
</dbReference>
<sequence>MPHLERGYALARWLVRDPSEAEDVVQDACIRALKYIDGWTGDTNRSWFLAIVRNAAYDTLAKRGVRAEVPLDDTDLGCVEGTPETSLLAASDRTLLNRLVEELPPLFREVIVLREVEELSYRDIATVLDVPVGTVMSRLARARGRLLVAWQAATKTERA</sequence>
<evidence type="ECO:0000256" key="2">
    <source>
        <dbReference type="ARBA" id="ARBA00023015"/>
    </source>
</evidence>
<dbReference type="CDD" id="cd06171">
    <property type="entry name" value="Sigma70_r4"/>
    <property type="match status" value="1"/>
</dbReference>
<dbReference type="InterPro" id="IPR013324">
    <property type="entry name" value="RNA_pol_sigma_r3/r4-like"/>
</dbReference>
<comment type="caution">
    <text evidence="9">The sequence shown here is derived from an EMBL/GenBank/DDBJ whole genome shotgun (WGS) entry which is preliminary data.</text>
</comment>
<dbReference type="AlphaFoldDB" id="A0A8S8XLQ6"/>
<keyword evidence="4 6" id="KW-0238">DNA-binding</keyword>
<evidence type="ECO:0000256" key="5">
    <source>
        <dbReference type="ARBA" id="ARBA00023163"/>
    </source>
</evidence>
<organism evidence="9 10">
    <name type="scientific">Roseiterribacter gracilis</name>
    <dbReference type="NCBI Taxonomy" id="2812848"/>
    <lineage>
        <taxon>Bacteria</taxon>
        <taxon>Pseudomonadati</taxon>
        <taxon>Pseudomonadota</taxon>
        <taxon>Alphaproteobacteria</taxon>
        <taxon>Rhodospirillales</taxon>
        <taxon>Roseiterribacteraceae</taxon>
        <taxon>Roseiterribacter</taxon>
    </lineage>
</organism>
<keyword evidence="5 6" id="KW-0804">Transcription</keyword>
<dbReference type="GO" id="GO:0003677">
    <property type="term" value="F:DNA binding"/>
    <property type="evidence" value="ECO:0007669"/>
    <property type="project" value="UniProtKB-KW"/>
</dbReference>
<name>A0A8S8XLQ6_9PROT</name>
<feature type="domain" description="RNA polymerase sigma factor 70 region 4 type 2" evidence="8">
    <location>
        <begin position="95"/>
        <end position="146"/>
    </location>
</feature>
<dbReference type="Pfam" id="PF04542">
    <property type="entry name" value="Sigma70_r2"/>
    <property type="match status" value="1"/>
</dbReference>
<evidence type="ECO:0000313" key="9">
    <source>
        <dbReference type="EMBL" id="GIL41740.1"/>
    </source>
</evidence>
<dbReference type="EMBL" id="BOPV01000001">
    <property type="protein sequence ID" value="GIL41740.1"/>
    <property type="molecule type" value="Genomic_DNA"/>
</dbReference>
<evidence type="ECO:0000256" key="1">
    <source>
        <dbReference type="ARBA" id="ARBA00010641"/>
    </source>
</evidence>
<dbReference type="SUPFAM" id="SSF88946">
    <property type="entry name" value="Sigma2 domain of RNA polymerase sigma factors"/>
    <property type="match status" value="1"/>
</dbReference>
<proteinExistence type="inferred from homology"/>
<dbReference type="GO" id="GO:0016987">
    <property type="term" value="F:sigma factor activity"/>
    <property type="evidence" value="ECO:0007669"/>
    <property type="project" value="UniProtKB-KW"/>
</dbReference>
<keyword evidence="2 6" id="KW-0805">Transcription regulation</keyword>
<dbReference type="Pfam" id="PF08281">
    <property type="entry name" value="Sigma70_r4_2"/>
    <property type="match status" value="1"/>
</dbReference>
<reference evidence="9" key="1">
    <citation type="submission" date="2021-02" db="EMBL/GenBank/DDBJ databases">
        <title>Genome sequence of Rhodospirillales sp. strain TMPK1 isolated from soil.</title>
        <authorList>
            <person name="Nakai R."/>
            <person name="Kusada H."/>
            <person name="Tamaki H."/>
        </authorList>
    </citation>
    <scope>NUCLEOTIDE SEQUENCE</scope>
    <source>
        <strain evidence="9">TMPK1</strain>
    </source>
</reference>
<gene>
    <name evidence="9" type="ORF">TMPK1_39770</name>
</gene>
<dbReference type="InterPro" id="IPR013249">
    <property type="entry name" value="RNA_pol_sigma70_r4_t2"/>
</dbReference>
<dbReference type="SUPFAM" id="SSF88659">
    <property type="entry name" value="Sigma3 and sigma4 domains of RNA polymerase sigma factors"/>
    <property type="match status" value="1"/>
</dbReference>
<dbReference type="NCBIfam" id="TIGR02937">
    <property type="entry name" value="sigma70-ECF"/>
    <property type="match status" value="1"/>
</dbReference>
<dbReference type="InterPro" id="IPR007627">
    <property type="entry name" value="RNA_pol_sigma70_r2"/>
</dbReference>
<evidence type="ECO:0000256" key="6">
    <source>
        <dbReference type="RuleBase" id="RU000716"/>
    </source>
</evidence>
<dbReference type="PROSITE" id="PS01063">
    <property type="entry name" value="SIGMA70_ECF"/>
    <property type="match status" value="1"/>
</dbReference>
<dbReference type="Gene3D" id="1.10.10.10">
    <property type="entry name" value="Winged helix-like DNA-binding domain superfamily/Winged helix DNA-binding domain"/>
    <property type="match status" value="1"/>
</dbReference>
<dbReference type="Proteomes" id="UP000681075">
    <property type="component" value="Unassembled WGS sequence"/>
</dbReference>
<comment type="similarity">
    <text evidence="1 6">Belongs to the sigma-70 factor family. ECF subfamily.</text>
</comment>
<keyword evidence="10" id="KW-1185">Reference proteome</keyword>
<dbReference type="InterPro" id="IPR039425">
    <property type="entry name" value="RNA_pol_sigma-70-like"/>
</dbReference>
<evidence type="ECO:0000313" key="10">
    <source>
        <dbReference type="Proteomes" id="UP000681075"/>
    </source>
</evidence>